<proteinExistence type="predicted"/>
<dbReference type="Proteomes" id="UP000433577">
    <property type="component" value="Chromosome 2"/>
</dbReference>
<sequence length="74" mass="8426">MLSHHELATLLLIRDANTPLQTIDSDFLALQHYRLVEMDDEEGETALRLTTRGHELLRRLTHEEGGEIEGFGEA</sequence>
<reference evidence="1 2" key="1">
    <citation type="submission" date="2019-12" db="EMBL/GenBank/DDBJ databases">
        <title>Paraburkholderia acidiphila 7Q-K02 sp. nov and Paraburkholderia acidisoli DHF22 sp. nov., two strains isolated from forest soil.</title>
        <authorList>
            <person name="Gao Z."/>
            <person name="Qiu L."/>
        </authorList>
    </citation>
    <scope>NUCLEOTIDE SEQUENCE [LARGE SCALE GENOMIC DNA]</scope>
    <source>
        <strain evidence="1 2">DHF22</strain>
    </source>
</reference>
<protein>
    <submittedName>
        <fullName evidence="1">Uncharacterized protein</fullName>
    </submittedName>
</protein>
<keyword evidence="2" id="KW-1185">Reference proteome</keyword>
<dbReference type="RefSeq" id="WP_158952254.1">
    <property type="nucleotide sequence ID" value="NZ_CP046914.1"/>
</dbReference>
<dbReference type="AlphaFoldDB" id="A0A7Z2JFZ0"/>
<name>A0A7Z2JFZ0_9BURK</name>
<gene>
    <name evidence="1" type="ORF">FAZ98_15770</name>
</gene>
<dbReference type="EMBL" id="CP046914">
    <property type="protein sequence ID" value="QGZ63261.1"/>
    <property type="molecule type" value="Genomic_DNA"/>
</dbReference>
<evidence type="ECO:0000313" key="1">
    <source>
        <dbReference type="EMBL" id="QGZ63261.1"/>
    </source>
</evidence>
<dbReference type="KEGG" id="pacs:FAZ98_15770"/>
<evidence type="ECO:0000313" key="2">
    <source>
        <dbReference type="Proteomes" id="UP000433577"/>
    </source>
</evidence>
<organism evidence="1 2">
    <name type="scientific">Paraburkholderia acidisoli</name>
    <dbReference type="NCBI Taxonomy" id="2571748"/>
    <lineage>
        <taxon>Bacteria</taxon>
        <taxon>Pseudomonadati</taxon>
        <taxon>Pseudomonadota</taxon>
        <taxon>Betaproteobacteria</taxon>
        <taxon>Burkholderiales</taxon>
        <taxon>Burkholderiaceae</taxon>
        <taxon>Paraburkholderia</taxon>
    </lineage>
</organism>
<dbReference type="OrthoDB" id="9009548at2"/>
<accession>A0A7Z2JFZ0</accession>